<proteinExistence type="predicted"/>
<evidence type="ECO:0000313" key="3">
    <source>
        <dbReference type="Proteomes" id="UP001501265"/>
    </source>
</evidence>
<comment type="caution">
    <text evidence="2">The sequence shown here is derived from an EMBL/GenBank/DDBJ whole genome shotgun (WGS) entry which is preliminary data.</text>
</comment>
<feature type="compositionally biased region" description="Polar residues" evidence="1">
    <location>
        <begin position="16"/>
        <end position="30"/>
    </location>
</feature>
<gene>
    <name evidence="2" type="ORF">GCM10023220_38000</name>
</gene>
<keyword evidence="3" id="KW-1185">Reference proteome</keyword>
<dbReference type="EMBL" id="BAABIG010000034">
    <property type="protein sequence ID" value="GAA4804764.1"/>
    <property type="molecule type" value="Genomic_DNA"/>
</dbReference>
<accession>A0ABP9C456</accession>
<protein>
    <submittedName>
        <fullName evidence="2">Uncharacterized protein</fullName>
    </submittedName>
</protein>
<dbReference type="Proteomes" id="UP001501265">
    <property type="component" value="Unassembled WGS sequence"/>
</dbReference>
<sequence length="93" mass="9257">MTKASAVSAGGVQDAQPGSASGSRSGTWDSSPVVRRCGLMPPLSGCGLRAGRFVRGSAGTKVMKGVAGEAVTAPCRAVDGHRAARPMSRSGNV</sequence>
<organism evidence="2 3">
    <name type="scientific">Streptomyces ziwulingensis</name>
    <dbReference type="NCBI Taxonomy" id="1045501"/>
    <lineage>
        <taxon>Bacteria</taxon>
        <taxon>Bacillati</taxon>
        <taxon>Actinomycetota</taxon>
        <taxon>Actinomycetes</taxon>
        <taxon>Kitasatosporales</taxon>
        <taxon>Streptomycetaceae</taxon>
        <taxon>Streptomyces</taxon>
    </lineage>
</organism>
<evidence type="ECO:0000313" key="2">
    <source>
        <dbReference type="EMBL" id="GAA4804764.1"/>
    </source>
</evidence>
<feature type="region of interest" description="Disordered" evidence="1">
    <location>
        <begin position="1"/>
        <end position="33"/>
    </location>
</feature>
<name>A0ABP9C456_9ACTN</name>
<reference evidence="3" key="1">
    <citation type="journal article" date="2019" name="Int. J. Syst. Evol. Microbiol.">
        <title>The Global Catalogue of Microorganisms (GCM) 10K type strain sequencing project: providing services to taxonomists for standard genome sequencing and annotation.</title>
        <authorList>
            <consortium name="The Broad Institute Genomics Platform"/>
            <consortium name="The Broad Institute Genome Sequencing Center for Infectious Disease"/>
            <person name="Wu L."/>
            <person name="Ma J."/>
        </authorList>
    </citation>
    <scope>NUCLEOTIDE SEQUENCE [LARGE SCALE GENOMIC DNA]</scope>
    <source>
        <strain evidence="3">JCM 18081</strain>
    </source>
</reference>
<evidence type="ECO:0000256" key="1">
    <source>
        <dbReference type="SAM" id="MobiDB-lite"/>
    </source>
</evidence>